<evidence type="ECO:0000256" key="4">
    <source>
        <dbReference type="ARBA" id="ARBA00023136"/>
    </source>
</evidence>
<keyword evidence="8" id="KW-1185">Reference proteome</keyword>
<evidence type="ECO:0000256" key="5">
    <source>
        <dbReference type="SAM" id="MobiDB-lite"/>
    </source>
</evidence>
<evidence type="ECO:0000256" key="1">
    <source>
        <dbReference type="ARBA" id="ARBA00004141"/>
    </source>
</evidence>
<protein>
    <recommendedName>
        <fullName evidence="6">Peptidase M50 domain-containing protein</fullName>
    </recommendedName>
</protein>
<keyword evidence="4" id="KW-0472">Membrane</keyword>
<dbReference type="AlphaFoldDB" id="A0A5P1EHV4"/>
<dbReference type="GO" id="GO:0016020">
    <property type="term" value="C:membrane"/>
    <property type="evidence" value="ECO:0007669"/>
    <property type="project" value="UniProtKB-SubCell"/>
</dbReference>
<feature type="region of interest" description="Disordered" evidence="5">
    <location>
        <begin position="28"/>
        <end position="49"/>
    </location>
</feature>
<dbReference type="GO" id="GO:0006508">
    <property type="term" value="P:proteolysis"/>
    <property type="evidence" value="ECO:0007669"/>
    <property type="project" value="InterPro"/>
</dbReference>
<dbReference type="Gramene" id="ONK65518">
    <property type="protein sequence ID" value="ONK65518"/>
    <property type="gene ID" value="A4U43_C07F37930"/>
</dbReference>
<gene>
    <name evidence="7" type="ORF">A4U43_C07F37930</name>
</gene>
<dbReference type="Pfam" id="PF02163">
    <property type="entry name" value="Peptidase_M50"/>
    <property type="match status" value="1"/>
</dbReference>
<dbReference type="InterPro" id="IPR008915">
    <property type="entry name" value="Peptidase_M50"/>
</dbReference>
<accession>A0A5P1EHV4</accession>
<keyword evidence="3" id="KW-1133">Transmembrane helix</keyword>
<reference evidence="8" key="1">
    <citation type="journal article" date="2017" name="Nat. Commun.">
        <title>The asparagus genome sheds light on the origin and evolution of a young Y chromosome.</title>
        <authorList>
            <person name="Harkess A."/>
            <person name="Zhou J."/>
            <person name="Xu C."/>
            <person name="Bowers J.E."/>
            <person name="Van der Hulst R."/>
            <person name="Ayyampalayam S."/>
            <person name="Mercati F."/>
            <person name="Riccardi P."/>
            <person name="McKain M.R."/>
            <person name="Kakrana A."/>
            <person name="Tang H."/>
            <person name="Ray J."/>
            <person name="Groenendijk J."/>
            <person name="Arikit S."/>
            <person name="Mathioni S.M."/>
            <person name="Nakano M."/>
            <person name="Shan H."/>
            <person name="Telgmann-Rauber A."/>
            <person name="Kanno A."/>
            <person name="Yue Z."/>
            <person name="Chen H."/>
            <person name="Li W."/>
            <person name="Chen Y."/>
            <person name="Xu X."/>
            <person name="Zhang Y."/>
            <person name="Luo S."/>
            <person name="Chen H."/>
            <person name="Gao J."/>
            <person name="Mao Z."/>
            <person name="Pires J.C."/>
            <person name="Luo M."/>
            <person name="Kudrna D."/>
            <person name="Wing R.A."/>
            <person name="Meyers B.C."/>
            <person name="Yi K."/>
            <person name="Kong H."/>
            <person name="Lavrijsen P."/>
            <person name="Sunseri F."/>
            <person name="Falavigna A."/>
            <person name="Ye Y."/>
            <person name="Leebens-Mack J.H."/>
            <person name="Chen G."/>
        </authorList>
    </citation>
    <scope>NUCLEOTIDE SEQUENCE [LARGE SCALE GENOMIC DNA]</scope>
    <source>
        <strain evidence="8">cv. DH0086</strain>
    </source>
</reference>
<sequence length="144" mass="14558">MRPTPSPHLGLLAVKNPLDRGVAASAAVRPFESPPPATASSRGDSASKVSGPVAIIARWGGGGEARARMGCFSLPAVINLNLAVINLLPVAEQLDGGCAGLCCSWSGEGREEDTEGGGAEDNVVGDIGGVDFGGVFDCEGYFES</sequence>
<evidence type="ECO:0000256" key="3">
    <source>
        <dbReference type="ARBA" id="ARBA00022989"/>
    </source>
</evidence>
<proteinExistence type="predicted"/>
<evidence type="ECO:0000259" key="6">
    <source>
        <dbReference type="Pfam" id="PF02163"/>
    </source>
</evidence>
<keyword evidence="2" id="KW-0812">Transmembrane</keyword>
<evidence type="ECO:0000313" key="8">
    <source>
        <dbReference type="Proteomes" id="UP000243459"/>
    </source>
</evidence>
<name>A0A5P1EHV4_ASPOF</name>
<dbReference type="EMBL" id="CM007387">
    <property type="protein sequence ID" value="ONK65518.1"/>
    <property type="molecule type" value="Genomic_DNA"/>
</dbReference>
<comment type="subcellular location">
    <subcellularLocation>
        <location evidence="1">Membrane</location>
        <topology evidence="1">Multi-pass membrane protein</topology>
    </subcellularLocation>
</comment>
<evidence type="ECO:0000256" key="2">
    <source>
        <dbReference type="ARBA" id="ARBA00022692"/>
    </source>
</evidence>
<organism evidence="7 8">
    <name type="scientific">Asparagus officinalis</name>
    <name type="common">Garden asparagus</name>
    <dbReference type="NCBI Taxonomy" id="4686"/>
    <lineage>
        <taxon>Eukaryota</taxon>
        <taxon>Viridiplantae</taxon>
        <taxon>Streptophyta</taxon>
        <taxon>Embryophyta</taxon>
        <taxon>Tracheophyta</taxon>
        <taxon>Spermatophyta</taxon>
        <taxon>Magnoliopsida</taxon>
        <taxon>Liliopsida</taxon>
        <taxon>Asparagales</taxon>
        <taxon>Asparagaceae</taxon>
        <taxon>Asparagoideae</taxon>
        <taxon>Asparagus</taxon>
    </lineage>
</organism>
<feature type="compositionally biased region" description="Polar residues" evidence="5">
    <location>
        <begin position="38"/>
        <end position="48"/>
    </location>
</feature>
<evidence type="ECO:0000313" key="7">
    <source>
        <dbReference type="EMBL" id="ONK65518.1"/>
    </source>
</evidence>
<feature type="domain" description="Peptidase M50" evidence="6">
    <location>
        <begin position="44"/>
        <end position="97"/>
    </location>
</feature>
<dbReference type="Proteomes" id="UP000243459">
    <property type="component" value="Chromosome 7"/>
</dbReference>